<feature type="transmembrane region" description="Helical" evidence="10">
    <location>
        <begin position="193"/>
        <end position="214"/>
    </location>
</feature>
<evidence type="ECO:0000256" key="10">
    <source>
        <dbReference type="SAM" id="Phobius"/>
    </source>
</evidence>
<evidence type="ECO:0000256" key="7">
    <source>
        <dbReference type="ARBA" id="ARBA00022989"/>
    </source>
</evidence>
<feature type="transmembrane region" description="Helical" evidence="10">
    <location>
        <begin position="357"/>
        <end position="382"/>
    </location>
</feature>
<organism evidence="11 12">
    <name type="scientific">Candidatus Caccoplasma merdipullorum</name>
    <dbReference type="NCBI Taxonomy" id="2840718"/>
    <lineage>
        <taxon>Bacteria</taxon>
        <taxon>Pseudomonadati</taxon>
        <taxon>Bacteroidota</taxon>
        <taxon>Bacteroidia</taxon>
        <taxon>Bacteroidales</taxon>
        <taxon>Bacteroidaceae</taxon>
        <taxon>Bacteroidaceae incertae sedis</taxon>
        <taxon>Candidatus Caccoplasma</taxon>
    </lineage>
</organism>
<dbReference type="EMBL" id="JADIMW010000003">
    <property type="protein sequence ID" value="MBO8437316.1"/>
    <property type="molecule type" value="Genomic_DNA"/>
</dbReference>
<feature type="transmembrane region" description="Helical" evidence="10">
    <location>
        <begin position="323"/>
        <end position="351"/>
    </location>
</feature>
<dbReference type="GO" id="GO:0042910">
    <property type="term" value="F:xenobiotic transmembrane transporter activity"/>
    <property type="evidence" value="ECO:0007669"/>
    <property type="project" value="InterPro"/>
</dbReference>
<evidence type="ECO:0000256" key="1">
    <source>
        <dbReference type="ARBA" id="ARBA00004651"/>
    </source>
</evidence>
<evidence type="ECO:0000313" key="12">
    <source>
        <dbReference type="Proteomes" id="UP000823636"/>
    </source>
</evidence>
<sequence>MKDDIDFGTTDIKILFRKMLYPTVASMVFTALFIIIDGIFVGRGVGSDALAAVNIVAPVWLFATSIGLMFGMGGAVTVSVNMARGKQETARKNMTQAIAVSSVFLLICTVLILVYVDKVLMLLGCSPRLYAPAKDYIWGFVPFMTINALLCSTQFFIRLDASPRYAMTANVIATVLNIIFDYLFIFIFRWGIFGAAIATSLGSVVGVAIMLRYLSKTSNQIHFVPLKITRKSLSSTVRNTVQVCKIGFSSFLCEITIAAMMLCGNYVFMSYTGEPGVAAFSIACYFFPIIFMLYSSIAQSAQPIISYNYGVSYFPRVHSAFKIALKTAVICGVLFFVATSVLSAPITSLFINSDDAAYNISVSGLPLFAAGMIPFAINIISIGYFQSVERVKSAMFVTIMRGFVFIIGAFLTVPVFFGVPGIWLSVPVGETITTLLVLVIYAVTRYKEKHRQTVALQA</sequence>
<feature type="transmembrane region" description="Helical" evidence="10">
    <location>
        <begin position="275"/>
        <end position="294"/>
    </location>
</feature>
<keyword evidence="7 10" id="KW-1133">Transmembrane helix</keyword>
<dbReference type="Pfam" id="PF01554">
    <property type="entry name" value="MatE"/>
    <property type="match status" value="2"/>
</dbReference>
<reference evidence="11" key="2">
    <citation type="journal article" date="2021" name="PeerJ">
        <title>Extensive microbial diversity within the chicken gut microbiome revealed by metagenomics and culture.</title>
        <authorList>
            <person name="Gilroy R."/>
            <person name="Ravi A."/>
            <person name="Getino M."/>
            <person name="Pursley I."/>
            <person name="Horton D.L."/>
            <person name="Alikhan N.F."/>
            <person name="Baker D."/>
            <person name="Gharbi K."/>
            <person name="Hall N."/>
            <person name="Watson M."/>
            <person name="Adriaenssens E.M."/>
            <person name="Foster-Nyarko E."/>
            <person name="Jarju S."/>
            <person name="Secka A."/>
            <person name="Antonio M."/>
            <person name="Oren A."/>
            <person name="Chaudhuri R.R."/>
            <person name="La Ragione R."/>
            <person name="Hildebrand F."/>
            <person name="Pallen M.J."/>
        </authorList>
    </citation>
    <scope>NUCLEOTIDE SEQUENCE</scope>
    <source>
        <strain evidence="11">G3-4614</strain>
    </source>
</reference>
<dbReference type="AlphaFoldDB" id="A0A9D9H5P3"/>
<name>A0A9D9H5P3_9BACT</name>
<feature type="transmembrane region" description="Helical" evidence="10">
    <location>
        <begin position="136"/>
        <end position="157"/>
    </location>
</feature>
<comment type="caution">
    <text evidence="11">The sequence shown here is derived from an EMBL/GenBank/DDBJ whole genome shotgun (WGS) entry which is preliminary data.</text>
</comment>
<keyword evidence="9" id="KW-0046">Antibiotic resistance</keyword>
<keyword evidence="5" id="KW-1003">Cell membrane</keyword>
<dbReference type="InterPro" id="IPR051327">
    <property type="entry name" value="MATE_MepA_subfamily"/>
</dbReference>
<comment type="similarity">
    <text evidence="2">Belongs to the multi antimicrobial extrusion (MATE) (TC 2.A.66.1) family. MepA subfamily.</text>
</comment>
<dbReference type="PIRSF" id="PIRSF006603">
    <property type="entry name" value="DinF"/>
    <property type="match status" value="1"/>
</dbReference>
<keyword evidence="6 10" id="KW-0812">Transmembrane</keyword>
<dbReference type="InterPro" id="IPR002528">
    <property type="entry name" value="MATE_fam"/>
</dbReference>
<feature type="transmembrane region" description="Helical" evidence="10">
    <location>
        <begin position="95"/>
        <end position="116"/>
    </location>
</feature>
<accession>A0A9D9H5P3</accession>
<dbReference type="CDD" id="cd13143">
    <property type="entry name" value="MATE_MepA_like"/>
    <property type="match status" value="1"/>
</dbReference>
<dbReference type="GO" id="GO:0005886">
    <property type="term" value="C:plasma membrane"/>
    <property type="evidence" value="ECO:0007669"/>
    <property type="project" value="UniProtKB-SubCell"/>
</dbReference>
<comment type="subcellular location">
    <subcellularLocation>
        <location evidence="1">Cell membrane</location>
        <topology evidence="1">Multi-pass membrane protein</topology>
    </subcellularLocation>
</comment>
<feature type="transmembrane region" description="Helical" evidence="10">
    <location>
        <begin position="422"/>
        <end position="443"/>
    </location>
</feature>
<evidence type="ECO:0000256" key="2">
    <source>
        <dbReference type="ARBA" id="ARBA00008417"/>
    </source>
</evidence>
<protein>
    <recommendedName>
        <fullName evidence="3">Multidrug export protein MepA</fullName>
    </recommendedName>
</protein>
<evidence type="ECO:0000256" key="6">
    <source>
        <dbReference type="ARBA" id="ARBA00022692"/>
    </source>
</evidence>
<keyword evidence="8 10" id="KW-0472">Membrane</keyword>
<keyword evidence="4" id="KW-0813">Transport</keyword>
<dbReference type="PANTHER" id="PTHR43823">
    <property type="entry name" value="SPORULATION PROTEIN YKVU"/>
    <property type="match status" value="1"/>
</dbReference>
<feature type="transmembrane region" description="Helical" evidence="10">
    <location>
        <begin position="20"/>
        <end position="40"/>
    </location>
</feature>
<feature type="transmembrane region" description="Helical" evidence="10">
    <location>
        <begin position="60"/>
        <end position="83"/>
    </location>
</feature>
<feature type="transmembrane region" description="Helical" evidence="10">
    <location>
        <begin position="169"/>
        <end position="187"/>
    </location>
</feature>
<evidence type="ECO:0000313" key="11">
    <source>
        <dbReference type="EMBL" id="MBO8437316.1"/>
    </source>
</evidence>
<dbReference type="GO" id="GO:0046677">
    <property type="term" value="P:response to antibiotic"/>
    <property type="evidence" value="ECO:0007669"/>
    <property type="project" value="UniProtKB-KW"/>
</dbReference>
<gene>
    <name evidence="11" type="ORF">IAC54_00240</name>
</gene>
<feature type="transmembrane region" description="Helical" evidence="10">
    <location>
        <begin position="248"/>
        <end position="269"/>
    </location>
</feature>
<dbReference type="Proteomes" id="UP000823636">
    <property type="component" value="Unassembled WGS sequence"/>
</dbReference>
<evidence type="ECO:0000256" key="4">
    <source>
        <dbReference type="ARBA" id="ARBA00022448"/>
    </source>
</evidence>
<evidence type="ECO:0000256" key="8">
    <source>
        <dbReference type="ARBA" id="ARBA00023136"/>
    </source>
</evidence>
<dbReference type="InterPro" id="IPR045070">
    <property type="entry name" value="MATE_MepA-like"/>
</dbReference>
<evidence type="ECO:0000256" key="5">
    <source>
        <dbReference type="ARBA" id="ARBA00022475"/>
    </source>
</evidence>
<evidence type="ECO:0000256" key="3">
    <source>
        <dbReference type="ARBA" id="ARBA00022106"/>
    </source>
</evidence>
<feature type="transmembrane region" description="Helical" evidence="10">
    <location>
        <begin position="394"/>
        <end position="416"/>
    </location>
</feature>
<dbReference type="PANTHER" id="PTHR43823:SF3">
    <property type="entry name" value="MULTIDRUG EXPORT PROTEIN MEPA"/>
    <property type="match status" value="1"/>
</dbReference>
<dbReference type="InterPro" id="IPR048279">
    <property type="entry name" value="MdtK-like"/>
</dbReference>
<evidence type="ECO:0000256" key="9">
    <source>
        <dbReference type="ARBA" id="ARBA00023251"/>
    </source>
</evidence>
<proteinExistence type="inferred from homology"/>
<dbReference type="GO" id="GO:0015297">
    <property type="term" value="F:antiporter activity"/>
    <property type="evidence" value="ECO:0007669"/>
    <property type="project" value="InterPro"/>
</dbReference>
<reference evidence="11" key="1">
    <citation type="submission" date="2020-10" db="EMBL/GenBank/DDBJ databases">
        <authorList>
            <person name="Gilroy R."/>
        </authorList>
    </citation>
    <scope>NUCLEOTIDE SEQUENCE</scope>
    <source>
        <strain evidence="11">G3-4614</strain>
    </source>
</reference>